<protein>
    <submittedName>
        <fullName evidence="7">MFS transporter</fullName>
    </submittedName>
</protein>
<dbReference type="InterPro" id="IPR020846">
    <property type="entry name" value="MFS_dom"/>
</dbReference>
<evidence type="ECO:0000256" key="1">
    <source>
        <dbReference type="ARBA" id="ARBA00004651"/>
    </source>
</evidence>
<evidence type="ECO:0000256" key="5">
    <source>
        <dbReference type="SAM" id="Phobius"/>
    </source>
</evidence>
<reference evidence="7 8" key="1">
    <citation type="journal article" date="2018" name="Nat. Biotechnol.">
        <title>A standardized bacterial taxonomy based on genome phylogeny substantially revises the tree of life.</title>
        <authorList>
            <person name="Parks D.H."/>
            <person name="Chuvochina M."/>
            <person name="Waite D.W."/>
            <person name="Rinke C."/>
            <person name="Skarshewski A."/>
            <person name="Chaumeil P.A."/>
            <person name="Hugenholtz P."/>
        </authorList>
    </citation>
    <scope>NUCLEOTIDE SEQUENCE [LARGE SCALE GENOMIC DNA]</scope>
    <source>
        <strain evidence="7">UBA11247</strain>
    </source>
</reference>
<evidence type="ECO:0000256" key="4">
    <source>
        <dbReference type="ARBA" id="ARBA00023136"/>
    </source>
</evidence>
<evidence type="ECO:0000313" key="7">
    <source>
        <dbReference type="EMBL" id="HCT15392.1"/>
    </source>
</evidence>
<feature type="non-terminal residue" evidence="7">
    <location>
        <position position="53"/>
    </location>
</feature>
<gene>
    <name evidence="7" type="ORF">DIW82_11600</name>
</gene>
<dbReference type="Proteomes" id="UP000261739">
    <property type="component" value="Unassembled WGS sequence"/>
</dbReference>
<comment type="subcellular location">
    <subcellularLocation>
        <location evidence="1">Cell membrane</location>
        <topology evidence="1">Multi-pass membrane protein</topology>
    </subcellularLocation>
</comment>
<evidence type="ECO:0000256" key="3">
    <source>
        <dbReference type="ARBA" id="ARBA00022989"/>
    </source>
</evidence>
<keyword evidence="2 5" id="KW-0812">Transmembrane</keyword>
<dbReference type="EMBL" id="DQID01000297">
    <property type="protein sequence ID" value="HCT15392.1"/>
    <property type="molecule type" value="Genomic_DNA"/>
</dbReference>
<keyword evidence="3 5" id="KW-1133">Transmembrane helix</keyword>
<organism evidence="7 8">
    <name type="scientific">Corynebacterium nuruki</name>
    <dbReference type="NCBI Taxonomy" id="1032851"/>
    <lineage>
        <taxon>Bacteria</taxon>
        <taxon>Bacillati</taxon>
        <taxon>Actinomycetota</taxon>
        <taxon>Actinomycetes</taxon>
        <taxon>Mycobacteriales</taxon>
        <taxon>Corynebacteriaceae</taxon>
        <taxon>Corynebacterium</taxon>
    </lineage>
</organism>
<dbReference type="InterPro" id="IPR036259">
    <property type="entry name" value="MFS_trans_sf"/>
</dbReference>
<accession>A0A3D4T1H5</accession>
<evidence type="ECO:0000313" key="8">
    <source>
        <dbReference type="Proteomes" id="UP000261739"/>
    </source>
</evidence>
<proteinExistence type="predicted"/>
<dbReference type="PROSITE" id="PS50850">
    <property type="entry name" value="MFS"/>
    <property type="match status" value="1"/>
</dbReference>
<keyword evidence="4 5" id="KW-0472">Membrane</keyword>
<evidence type="ECO:0000256" key="2">
    <source>
        <dbReference type="ARBA" id="ARBA00022692"/>
    </source>
</evidence>
<feature type="domain" description="Major facilitator superfamily (MFS) profile" evidence="6">
    <location>
        <begin position="1"/>
        <end position="53"/>
    </location>
</feature>
<dbReference type="AlphaFoldDB" id="A0A3D4T1H5"/>
<dbReference type="GO" id="GO:0022857">
    <property type="term" value="F:transmembrane transporter activity"/>
    <property type="evidence" value="ECO:0007669"/>
    <property type="project" value="InterPro"/>
</dbReference>
<sequence>MFLVAVGANLFAPLLPVMREVHDLSQAQVNFTLAIYVLGLVPALMVGGPMSDR</sequence>
<name>A0A3D4T1H5_9CORY</name>
<evidence type="ECO:0000259" key="6">
    <source>
        <dbReference type="PROSITE" id="PS50850"/>
    </source>
</evidence>
<dbReference type="SUPFAM" id="SSF103473">
    <property type="entry name" value="MFS general substrate transporter"/>
    <property type="match status" value="1"/>
</dbReference>
<feature type="transmembrane region" description="Helical" evidence="5">
    <location>
        <begin position="29"/>
        <end position="47"/>
    </location>
</feature>
<dbReference type="Gene3D" id="1.20.1720.10">
    <property type="entry name" value="Multidrug resistance protein D"/>
    <property type="match status" value="1"/>
</dbReference>
<comment type="caution">
    <text evidence="7">The sequence shown here is derived from an EMBL/GenBank/DDBJ whole genome shotgun (WGS) entry which is preliminary data.</text>
</comment>
<dbReference type="GO" id="GO:0005886">
    <property type="term" value="C:plasma membrane"/>
    <property type="evidence" value="ECO:0007669"/>
    <property type="project" value="UniProtKB-SubCell"/>
</dbReference>